<name>A0ABN1K5R2_9FLAO</name>
<organism evidence="2 3">
    <name type="scientific">Psychroflexus lacisalsi</name>
    <dbReference type="NCBI Taxonomy" id="503928"/>
    <lineage>
        <taxon>Bacteria</taxon>
        <taxon>Pseudomonadati</taxon>
        <taxon>Bacteroidota</taxon>
        <taxon>Flavobacteriia</taxon>
        <taxon>Flavobacteriales</taxon>
        <taxon>Flavobacteriaceae</taxon>
        <taxon>Psychroflexus</taxon>
    </lineage>
</organism>
<sequence length="145" mass="17029">MKSILILFLLASSFFTFSQVTNEPFYLKGESSSITADEYGKLYYTIVINSQEEDFKTDAYKFEIPNKKDFENYHKLSEVRKEVDLDTITFKDEKQLSSYNPCDLHNYISSKSIVYLLYENIDGYYFVKMNYLGTQKNVEVLKTGF</sequence>
<evidence type="ECO:0000256" key="1">
    <source>
        <dbReference type="SAM" id="SignalP"/>
    </source>
</evidence>
<reference evidence="2 3" key="1">
    <citation type="journal article" date="2019" name="Int. J. Syst. Evol. Microbiol.">
        <title>The Global Catalogue of Microorganisms (GCM) 10K type strain sequencing project: providing services to taxonomists for standard genome sequencing and annotation.</title>
        <authorList>
            <consortium name="The Broad Institute Genomics Platform"/>
            <consortium name="The Broad Institute Genome Sequencing Center for Infectious Disease"/>
            <person name="Wu L."/>
            <person name="Ma J."/>
        </authorList>
    </citation>
    <scope>NUCLEOTIDE SEQUENCE [LARGE SCALE GENOMIC DNA]</scope>
    <source>
        <strain evidence="2 3">JCM 16231</strain>
    </source>
</reference>
<dbReference type="EMBL" id="BAAAGG010000005">
    <property type="protein sequence ID" value="GAA0755662.1"/>
    <property type="molecule type" value="Genomic_DNA"/>
</dbReference>
<keyword evidence="3" id="KW-1185">Reference proteome</keyword>
<feature type="chain" id="PRO_5045586936" evidence="1">
    <location>
        <begin position="19"/>
        <end position="145"/>
    </location>
</feature>
<gene>
    <name evidence="2" type="ORF">GCM10009433_10380</name>
</gene>
<keyword evidence="1" id="KW-0732">Signal</keyword>
<dbReference type="Proteomes" id="UP001500185">
    <property type="component" value="Unassembled WGS sequence"/>
</dbReference>
<feature type="signal peptide" evidence="1">
    <location>
        <begin position="1"/>
        <end position="18"/>
    </location>
</feature>
<proteinExistence type="predicted"/>
<evidence type="ECO:0000313" key="3">
    <source>
        <dbReference type="Proteomes" id="UP001500185"/>
    </source>
</evidence>
<dbReference type="RefSeq" id="WP_224453568.1">
    <property type="nucleotide sequence ID" value="NZ_BAAAGG010000005.1"/>
</dbReference>
<accession>A0ABN1K5R2</accession>
<protein>
    <submittedName>
        <fullName evidence="2">Uncharacterized protein</fullName>
    </submittedName>
</protein>
<comment type="caution">
    <text evidence="2">The sequence shown here is derived from an EMBL/GenBank/DDBJ whole genome shotgun (WGS) entry which is preliminary data.</text>
</comment>
<evidence type="ECO:0000313" key="2">
    <source>
        <dbReference type="EMBL" id="GAA0755662.1"/>
    </source>
</evidence>